<dbReference type="EMBL" id="JAWHQM010000013">
    <property type="protein sequence ID" value="KAK5630107.1"/>
    <property type="molecule type" value="Genomic_DNA"/>
</dbReference>
<dbReference type="InterPro" id="IPR027417">
    <property type="entry name" value="P-loop_NTPase"/>
</dbReference>
<organism evidence="4 5">
    <name type="scientific">Xylaria bambusicola</name>
    <dbReference type="NCBI Taxonomy" id="326684"/>
    <lineage>
        <taxon>Eukaryota</taxon>
        <taxon>Fungi</taxon>
        <taxon>Dikarya</taxon>
        <taxon>Ascomycota</taxon>
        <taxon>Pezizomycotina</taxon>
        <taxon>Sordariomycetes</taxon>
        <taxon>Xylariomycetidae</taxon>
        <taxon>Xylariales</taxon>
        <taxon>Xylariaceae</taxon>
        <taxon>Xylaria</taxon>
    </lineage>
</organism>
<gene>
    <name evidence="4" type="ORF">RRF57_005822</name>
</gene>
<reference evidence="4 5" key="1">
    <citation type="submission" date="2023-10" db="EMBL/GenBank/DDBJ databases">
        <title>Draft genome sequence of Xylaria bambusicola isolate GMP-LS, the root and basal stem rot pathogen of sugarcane in Indonesia.</title>
        <authorList>
            <person name="Selvaraj P."/>
            <person name="Muralishankar V."/>
            <person name="Muruganantham S."/>
            <person name="Sp S."/>
            <person name="Haryani S."/>
            <person name="Lau K.J.X."/>
            <person name="Naqvi N.I."/>
        </authorList>
    </citation>
    <scope>NUCLEOTIDE SEQUENCE [LARGE SCALE GENOMIC DNA]</scope>
    <source>
        <strain evidence="4">GMP-LS</strain>
    </source>
</reference>
<dbReference type="SUPFAM" id="SSF48403">
    <property type="entry name" value="Ankyrin repeat"/>
    <property type="match status" value="1"/>
</dbReference>
<dbReference type="Pfam" id="PF24883">
    <property type="entry name" value="NPHP3_N"/>
    <property type="match status" value="1"/>
</dbReference>
<dbReference type="Pfam" id="PF12796">
    <property type="entry name" value="Ank_2"/>
    <property type="match status" value="2"/>
</dbReference>
<feature type="repeat" description="ANK" evidence="2">
    <location>
        <begin position="624"/>
        <end position="648"/>
    </location>
</feature>
<dbReference type="PROSITE" id="PS50297">
    <property type="entry name" value="ANK_REP_REGION"/>
    <property type="match status" value="2"/>
</dbReference>
<sequence>MNSRFQDIGLPVQGTCDWLILHERYKEWVASDRRLLWIKGKPGSGKSTLLRYAFEDATTKFGEKSLMLSFFFHGRGAEMQKTKLGFYRSLLHQMLLYASDTHSDLLTTFNQRCESQGEPDRGWLWSLPELRSFFESSLGIILTHRSVWLFVDALDECGKKDAIELASNFNSLLDQVSSGSSQFHICFTCRHYPIVSLNYGLEICPEHENKEAIFAYVQDRLPPRVPYSIREKVTSRASGVFMWTRLVTERILNLELDGMGWAKIEERINIIPDDLDGLYQDLVKGMTDKAVSIKLIRWICFAMNPLTLDEIRWAVIIDAELPYQSIQQYQSDFVDDCQMIRQIHTLSCGLAETVNVGGNCPPVIQFIHESVYDFFIDKGLLVLENRSGASSLAIANAHYQLSRTCIRYLSMKEITESLMVIRYLDHDRLRLRFPLLIYATMSWAHHERESELREVQHNDLLQHVGWPSEHFTRLWVHTYSVLLSRELLQLKNKNSRLEAGYFSGDVERTKNLWDYWPPKGTHMIHVVSQYQLTRPLRTMIQEMEPVGFDINVRDSFNQTPLIIAAKLGHEAIVKLLLEKPSTDVNVRNWHQPTPLCAAARWGYENIVTLLLDVGKAEADLAESSGQTPLATAAHNGHEHIVQLLLKTGKVNVNTRGQLGRTPLFWASIYGHVRVIQILLNIRNVDVNLKDDDGSTPLQAAISHGQHESVRALLSTGKININLKDNQGSTAIHRAARYRQPKALQLLIDTNKLRLNSKDQQGNTALLIAVKEGTMSLPSAVEKSNRLVVRLLLGSGKVDVHAMNNNGETPMLVAAEAGYNLLEVRNWDITDSEANSDSELASWV</sequence>
<dbReference type="SUPFAM" id="SSF52540">
    <property type="entry name" value="P-loop containing nucleoside triphosphate hydrolases"/>
    <property type="match status" value="1"/>
</dbReference>
<evidence type="ECO:0000313" key="5">
    <source>
        <dbReference type="Proteomes" id="UP001305414"/>
    </source>
</evidence>
<dbReference type="InterPro" id="IPR002110">
    <property type="entry name" value="Ankyrin_rpt"/>
</dbReference>
<keyword evidence="1" id="KW-0677">Repeat</keyword>
<evidence type="ECO:0000313" key="4">
    <source>
        <dbReference type="EMBL" id="KAK5630107.1"/>
    </source>
</evidence>
<evidence type="ECO:0000256" key="2">
    <source>
        <dbReference type="PROSITE-ProRule" id="PRU00023"/>
    </source>
</evidence>
<dbReference type="Proteomes" id="UP001305414">
    <property type="component" value="Unassembled WGS sequence"/>
</dbReference>
<dbReference type="Gene3D" id="1.25.40.20">
    <property type="entry name" value="Ankyrin repeat-containing domain"/>
    <property type="match status" value="3"/>
</dbReference>
<dbReference type="Gene3D" id="3.40.50.300">
    <property type="entry name" value="P-loop containing nucleotide triphosphate hydrolases"/>
    <property type="match status" value="1"/>
</dbReference>
<accession>A0AAN7Z539</accession>
<dbReference type="AlphaFoldDB" id="A0AAN7Z539"/>
<evidence type="ECO:0000256" key="1">
    <source>
        <dbReference type="ARBA" id="ARBA00022737"/>
    </source>
</evidence>
<dbReference type="InterPro" id="IPR056884">
    <property type="entry name" value="NPHP3-like_N"/>
</dbReference>
<dbReference type="Pfam" id="PF00023">
    <property type="entry name" value="Ank"/>
    <property type="match status" value="1"/>
</dbReference>
<dbReference type="PANTHER" id="PTHR10039">
    <property type="entry name" value="AMELOGENIN"/>
    <property type="match status" value="1"/>
</dbReference>
<protein>
    <recommendedName>
        <fullName evidence="3">Nephrocystin 3-like N-terminal domain-containing protein</fullName>
    </recommendedName>
</protein>
<dbReference type="InterPro" id="IPR036770">
    <property type="entry name" value="Ankyrin_rpt-contain_sf"/>
</dbReference>
<comment type="caution">
    <text evidence="4">The sequence shown here is derived from an EMBL/GenBank/DDBJ whole genome shotgun (WGS) entry which is preliminary data.</text>
</comment>
<proteinExistence type="predicted"/>
<dbReference type="PANTHER" id="PTHR10039:SF5">
    <property type="entry name" value="NACHT DOMAIN-CONTAINING PROTEIN"/>
    <property type="match status" value="1"/>
</dbReference>
<evidence type="ECO:0000259" key="3">
    <source>
        <dbReference type="Pfam" id="PF24883"/>
    </source>
</evidence>
<name>A0AAN7Z539_9PEZI</name>
<feature type="domain" description="Nephrocystin 3-like N-terminal" evidence="3">
    <location>
        <begin position="14"/>
        <end position="190"/>
    </location>
</feature>
<dbReference type="PROSITE" id="PS50088">
    <property type="entry name" value="ANK_REPEAT"/>
    <property type="match status" value="2"/>
</dbReference>
<dbReference type="SMART" id="SM00248">
    <property type="entry name" value="ANK"/>
    <property type="match status" value="7"/>
</dbReference>
<keyword evidence="5" id="KW-1185">Reference proteome</keyword>
<feature type="repeat" description="ANK" evidence="2">
    <location>
        <begin position="692"/>
        <end position="716"/>
    </location>
</feature>
<keyword evidence="2" id="KW-0040">ANK repeat</keyword>